<accession>A0A380TBK4</accession>
<dbReference type="Pfam" id="PF02635">
    <property type="entry name" value="DsrE"/>
    <property type="match status" value="1"/>
</dbReference>
<proteinExistence type="predicted"/>
<evidence type="ECO:0000313" key="1">
    <source>
        <dbReference type="EMBL" id="SUS04802.1"/>
    </source>
</evidence>
<dbReference type="Gene3D" id="3.40.1260.10">
    <property type="entry name" value="DsrEFH-like"/>
    <property type="match status" value="1"/>
</dbReference>
<dbReference type="AlphaFoldDB" id="A0A380TBK4"/>
<dbReference type="InterPro" id="IPR027396">
    <property type="entry name" value="DsrEFH-like"/>
</dbReference>
<dbReference type="SUPFAM" id="SSF75169">
    <property type="entry name" value="DsrEFH-like"/>
    <property type="match status" value="1"/>
</dbReference>
<gene>
    <name evidence="1" type="ORF">DF3PB_1490005</name>
</gene>
<organism evidence="1">
    <name type="scientific">metagenome</name>
    <dbReference type="NCBI Taxonomy" id="256318"/>
    <lineage>
        <taxon>unclassified sequences</taxon>
        <taxon>metagenomes</taxon>
    </lineage>
</organism>
<dbReference type="EMBL" id="UIDG01000056">
    <property type="protein sequence ID" value="SUS04802.1"/>
    <property type="molecule type" value="Genomic_DNA"/>
</dbReference>
<sequence length="141" mass="15131">MLRKFFLAFALIGVLAAMPAALPAVADSPDPLFVNLTSDDDHRANMAITFSKSQLERGHPVTIFLNDRGVFVGAKSSAEKFKGQQQALAEMMAKGAVVIVCPFCAKHYGIDTANLIDGAKLGNPDLTGGLLFKDDTKTMSW</sequence>
<dbReference type="InterPro" id="IPR003787">
    <property type="entry name" value="Sulphur_relay_DsrE/F-like"/>
</dbReference>
<name>A0A380TBK4_9ZZZZ</name>
<protein>
    <submittedName>
        <fullName evidence="1">Uncharacterized protein</fullName>
    </submittedName>
</protein>
<reference evidence="1" key="1">
    <citation type="submission" date="2018-07" db="EMBL/GenBank/DDBJ databases">
        <authorList>
            <person name="Quirk P.G."/>
            <person name="Krulwich T.A."/>
        </authorList>
    </citation>
    <scope>NUCLEOTIDE SEQUENCE</scope>
</reference>